<protein>
    <recommendedName>
        <fullName evidence="3">YfbU family protein</fullName>
    </recommendedName>
</protein>
<evidence type="ECO:0008006" key="3">
    <source>
        <dbReference type="Google" id="ProtNLM"/>
    </source>
</evidence>
<evidence type="ECO:0000313" key="1">
    <source>
        <dbReference type="EMBL" id="AIT62365.1"/>
    </source>
</evidence>
<evidence type="ECO:0000313" key="2">
    <source>
        <dbReference type="Proteomes" id="UP000029914"/>
    </source>
</evidence>
<keyword evidence="2" id="KW-1185">Reference proteome</keyword>
<dbReference type="Gene3D" id="1.10.3190.10">
    <property type="entry name" value="yfbu gene product, domain 2"/>
    <property type="match status" value="1"/>
</dbReference>
<dbReference type="GO" id="GO:0006355">
    <property type="term" value="P:regulation of DNA-templated transcription"/>
    <property type="evidence" value="ECO:0007669"/>
    <property type="project" value="InterPro"/>
</dbReference>
<keyword evidence="1" id="KW-0614">Plasmid</keyword>
<dbReference type="InterPro" id="IPR023146">
    <property type="entry name" value="YfbU_alpha-helical_sf"/>
</dbReference>
<organism evidence="1 2">
    <name type="scientific">Corynebacterium doosanense CAU 212 = DSM 45436</name>
    <dbReference type="NCBI Taxonomy" id="558173"/>
    <lineage>
        <taxon>Bacteria</taxon>
        <taxon>Bacillati</taxon>
        <taxon>Actinomycetota</taxon>
        <taxon>Actinomycetes</taxon>
        <taxon>Mycobacteriales</taxon>
        <taxon>Corynebacteriaceae</taxon>
        <taxon>Corynebacterium</taxon>
    </lineage>
</organism>
<dbReference type="SUPFAM" id="SSF116960">
    <property type="entry name" value="YfbU-like"/>
    <property type="match status" value="1"/>
</dbReference>
<reference evidence="1 2" key="1">
    <citation type="submission" date="2013-09" db="EMBL/GenBank/DDBJ databases">
        <title>Complete genome sequence of Corynebacterium doosanense CAU 212(T) (=DSM 45436(T)), isolated from activated sludge.</title>
        <authorList>
            <person name="Schaffert L."/>
            <person name="Albersmeier A."/>
            <person name="Kalinowski J."/>
            <person name="Ruckert C."/>
        </authorList>
    </citation>
    <scope>NUCLEOTIDE SEQUENCE [LARGE SCALE GENOMIC DNA]</scope>
    <source>
        <strain evidence="1 2">CAU 212</strain>
        <plasmid evidence="2">Plasmid pCdoos1</plasmid>
    </source>
</reference>
<accession>A0A097IJS8</accession>
<dbReference type="eggNOG" id="COG3013">
    <property type="taxonomic scope" value="Bacteria"/>
</dbReference>
<gene>
    <name evidence="1" type="ORF">CDOO_13325</name>
</gene>
<dbReference type="EMBL" id="CP006765">
    <property type="protein sequence ID" value="AIT62365.1"/>
    <property type="molecule type" value="Genomic_DNA"/>
</dbReference>
<dbReference type="SUPFAM" id="SSF47598">
    <property type="entry name" value="Ribbon-helix-helix"/>
    <property type="match status" value="1"/>
</dbReference>
<dbReference type="InterPro" id="IPR010985">
    <property type="entry name" value="Ribbon_hlx_hlx"/>
</dbReference>
<dbReference type="InterPro" id="IPR005587">
    <property type="entry name" value="UPF0304_YfbU"/>
</dbReference>
<dbReference type="KEGG" id="cdo:CDOO_13325"/>
<dbReference type="AlphaFoldDB" id="A0A097IJS8"/>
<geneLocation type="plasmid" evidence="1 2">
    <name>pCdoos1</name>
</geneLocation>
<proteinExistence type="predicted"/>
<sequence>MKAITVRLPDDLRELLGYAAASRHQTQSDYLRGVIEAHLDQTHIGRPPRDNTGDITLTLVERQTLALAHLTLLASMGDLPPDRYDKDNSLRAVEVLERGYAGEYPQLFPQEEEGLSYHESKIVWDILDMFRVISSSVSHLGEGGWDQIPVLNAQHLGTFQGFDYQIDVEGKMAEYVDYLVRTSRWAEQQQAVDHGLNSHSQMLPTYLSMLAVFKPLWRNKVSHGTSRLTLSAKELADILLAAPGAERTGKKL</sequence>
<name>A0A097IJS8_9CORY</name>
<dbReference type="RefSeq" id="WP_018022965.1">
    <property type="nucleotide sequence ID" value="NZ_AQUX01000017.1"/>
</dbReference>
<dbReference type="OrthoDB" id="4942058at2"/>
<dbReference type="Pfam" id="PF03887">
    <property type="entry name" value="YfbU"/>
    <property type="match status" value="1"/>
</dbReference>
<dbReference type="Proteomes" id="UP000029914">
    <property type="component" value="Plasmid pCdoos1"/>
</dbReference>
<dbReference type="HOGENOM" id="CLU_095299_0_0_11"/>